<gene>
    <name evidence="5" type="ORF">HNR40_004860</name>
</gene>
<evidence type="ECO:0000313" key="6">
    <source>
        <dbReference type="Proteomes" id="UP000568380"/>
    </source>
</evidence>
<sequence>MIGWTLLSVLVPGAAHLRAGKRRTGIVILTLYVLLLATLTTVVLVNGTQLAGLVADPSVVTGLIVGCVVGGLAWAAVVVASYVAMRPGSLPRRAQAATGAVAGVLAVAVAVPFTFVAATARTSNEAIDEVFKETASKPIDPKDPFDGRRRLNIALLGGDGAASRQGVGIRTDSINVVSIDVKTGDSVLFALPREMENAPFPPGSAMAKRFPPPKNFWLPPGQGRGSADLLNGVWAYADAHPEVAGHARTRAGDALKGALGQILGLKVDYYMMVNMWGVARLIDALGGVTIKVERDICYGVGRSDGGVVKAGTHKLNGEQALWYGRARDHPGSSCAGGDNSTRMKRQQCVMNAMLSQLQPANVLLKFNALARAAKSTFVTDIPRDLLGELVPLADRVKSGRVATMSFVPPAYNPAYPDFPRIRRAVRTATVGGITTKPTPSATSTPSAGVTKKPKPSGGVSKLASTCAA</sequence>
<comment type="caution">
    <text evidence="5">The sequence shown here is derived from an EMBL/GenBank/DDBJ whole genome shotgun (WGS) entry which is preliminary data.</text>
</comment>
<dbReference type="PANTHER" id="PTHR33392">
    <property type="entry name" value="POLYISOPRENYL-TEICHOIC ACID--PEPTIDOGLYCAN TEICHOIC ACID TRANSFERASE TAGU"/>
    <property type="match status" value="1"/>
</dbReference>
<evidence type="ECO:0000256" key="2">
    <source>
        <dbReference type="SAM" id="MobiDB-lite"/>
    </source>
</evidence>
<protein>
    <submittedName>
        <fullName evidence="5">LCP family protein required for cell wall assembly</fullName>
    </submittedName>
</protein>
<dbReference type="Pfam" id="PF03816">
    <property type="entry name" value="LytR_cpsA_psr"/>
    <property type="match status" value="1"/>
</dbReference>
<reference evidence="5 6" key="1">
    <citation type="submission" date="2020-08" db="EMBL/GenBank/DDBJ databases">
        <title>Genomic Encyclopedia of Type Strains, Phase IV (KMG-IV): sequencing the most valuable type-strain genomes for metagenomic binning, comparative biology and taxonomic classification.</title>
        <authorList>
            <person name="Goeker M."/>
        </authorList>
    </citation>
    <scope>NUCLEOTIDE SEQUENCE [LARGE SCALE GENOMIC DNA]</scope>
    <source>
        <strain evidence="5 6">DSM 45385</strain>
    </source>
</reference>
<evidence type="ECO:0000256" key="3">
    <source>
        <dbReference type="SAM" id="Phobius"/>
    </source>
</evidence>
<feature type="transmembrane region" description="Helical" evidence="3">
    <location>
        <begin position="26"/>
        <end position="47"/>
    </location>
</feature>
<evidence type="ECO:0000313" key="5">
    <source>
        <dbReference type="EMBL" id="MBB5079374.1"/>
    </source>
</evidence>
<dbReference type="Proteomes" id="UP000568380">
    <property type="component" value="Unassembled WGS sequence"/>
</dbReference>
<dbReference type="NCBIfam" id="TIGR00350">
    <property type="entry name" value="lytR_cpsA_psr"/>
    <property type="match status" value="1"/>
</dbReference>
<dbReference type="AlphaFoldDB" id="A0A7W8EHA0"/>
<evidence type="ECO:0000259" key="4">
    <source>
        <dbReference type="Pfam" id="PF03816"/>
    </source>
</evidence>
<dbReference type="Gene3D" id="3.40.630.190">
    <property type="entry name" value="LCP protein"/>
    <property type="match status" value="1"/>
</dbReference>
<feature type="compositionally biased region" description="Low complexity" evidence="2">
    <location>
        <begin position="434"/>
        <end position="447"/>
    </location>
</feature>
<keyword evidence="3" id="KW-0812">Transmembrane</keyword>
<dbReference type="InterPro" id="IPR004474">
    <property type="entry name" value="LytR_CpsA_psr"/>
</dbReference>
<organism evidence="5 6">
    <name type="scientific">Nonomuraea endophytica</name>
    <dbReference type="NCBI Taxonomy" id="714136"/>
    <lineage>
        <taxon>Bacteria</taxon>
        <taxon>Bacillati</taxon>
        <taxon>Actinomycetota</taxon>
        <taxon>Actinomycetes</taxon>
        <taxon>Streptosporangiales</taxon>
        <taxon>Streptosporangiaceae</taxon>
        <taxon>Nonomuraea</taxon>
    </lineage>
</organism>
<dbReference type="RefSeq" id="WP_184964934.1">
    <property type="nucleotide sequence ID" value="NZ_JACHIN010000006.1"/>
</dbReference>
<feature type="transmembrane region" description="Helical" evidence="3">
    <location>
        <begin position="96"/>
        <end position="118"/>
    </location>
</feature>
<accession>A0A7W8EHA0</accession>
<keyword evidence="3" id="KW-1133">Transmembrane helix</keyword>
<feature type="transmembrane region" description="Helical" evidence="3">
    <location>
        <begin position="59"/>
        <end position="84"/>
    </location>
</feature>
<feature type="domain" description="Cell envelope-related transcriptional attenuator" evidence="4">
    <location>
        <begin position="253"/>
        <end position="358"/>
    </location>
</feature>
<proteinExistence type="inferred from homology"/>
<keyword evidence="6" id="KW-1185">Reference proteome</keyword>
<comment type="similarity">
    <text evidence="1">Belongs to the LytR/CpsA/Psr (LCP) family.</text>
</comment>
<dbReference type="PANTHER" id="PTHR33392:SF6">
    <property type="entry name" value="POLYISOPRENYL-TEICHOIC ACID--PEPTIDOGLYCAN TEICHOIC ACID TRANSFERASE TAGU"/>
    <property type="match status" value="1"/>
</dbReference>
<dbReference type="EMBL" id="JACHIN010000006">
    <property type="protein sequence ID" value="MBB5079374.1"/>
    <property type="molecule type" value="Genomic_DNA"/>
</dbReference>
<keyword evidence="3" id="KW-0472">Membrane</keyword>
<feature type="region of interest" description="Disordered" evidence="2">
    <location>
        <begin position="430"/>
        <end position="468"/>
    </location>
</feature>
<evidence type="ECO:0000256" key="1">
    <source>
        <dbReference type="ARBA" id="ARBA00006068"/>
    </source>
</evidence>
<name>A0A7W8EHA0_9ACTN</name>
<dbReference type="InterPro" id="IPR050922">
    <property type="entry name" value="LytR/CpsA/Psr_CW_biosynth"/>
</dbReference>